<evidence type="ECO:0000313" key="2">
    <source>
        <dbReference type="Proteomes" id="UP000233332"/>
    </source>
</evidence>
<proteinExistence type="predicted"/>
<dbReference type="AlphaFoldDB" id="A0A2N3L2Y7"/>
<comment type="caution">
    <text evidence="1">The sequence shown here is derived from an EMBL/GenBank/DDBJ whole genome shotgun (WGS) entry which is preliminary data.</text>
</comment>
<name>A0A2N3L2Y7_9PROT</name>
<keyword evidence="2" id="KW-1185">Reference proteome</keyword>
<dbReference type="Proteomes" id="UP000233332">
    <property type="component" value="Unassembled WGS sequence"/>
</dbReference>
<organism evidence="1 2">
    <name type="scientific">Thalassospira lohafexi</name>
    <dbReference type="NCBI Taxonomy" id="744227"/>
    <lineage>
        <taxon>Bacteria</taxon>
        <taxon>Pseudomonadati</taxon>
        <taxon>Pseudomonadota</taxon>
        <taxon>Alphaproteobacteria</taxon>
        <taxon>Rhodospirillales</taxon>
        <taxon>Thalassospiraceae</taxon>
        <taxon>Thalassospira</taxon>
    </lineage>
</organism>
<sequence length="135" mass="15538">MNIPISVGLTSRIDFKDRKTAIAEDAIAVFYARTKPCKIVQKDSSRISGWFLAPVAKKPYAAKHYPCRFLLRLQAMRPLKAGVIWNFNKFVPQPLLDGMGKMQQIEHVICHETIMRQAHDENVSIMFHDMRQMHG</sequence>
<dbReference type="EMBL" id="NXGX01000007">
    <property type="protein sequence ID" value="PKR57183.1"/>
    <property type="molecule type" value="Genomic_DNA"/>
</dbReference>
<evidence type="ECO:0000313" key="1">
    <source>
        <dbReference type="EMBL" id="PKR57183.1"/>
    </source>
</evidence>
<dbReference type="RefSeq" id="WP_101304283.1">
    <property type="nucleotide sequence ID" value="NZ_NXGX01000007.1"/>
</dbReference>
<reference evidence="1 2" key="1">
    <citation type="submission" date="2017-09" db="EMBL/GenBank/DDBJ databases">
        <title>Biodiversity and function of Thalassospira species in the particle-attached aromatic-hydrocarbon-degrading consortia from the surface seawater of the China South Sea.</title>
        <authorList>
            <person name="Dong C."/>
            <person name="Lai Q."/>
            <person name="Shao Z."/>
        </authorList>
    </citation>
    <scope>NUCLEOTIDE SEQUENCE [LARGE SCALE GENOMIC DNA]</scope>
    <source>
        <strain evidence="1 2">139Z-12</strain>
    </source>
</reference>
<accession>A0A2N3L2Y7</accession>
<protein>
    <submittedName>
        <fullName evidence="1">Uncharacterized protein</fullName>
    </submittedName>
</protein>
<gene>
    <name evidence="1" type="ORF">COO92_17620</name>
</gene>